<sequence length="315" mass="33248">MNIYTQAQIMSFLCPRDAAALIAEGFIAHANGRVQLPPVQSFQFPASNGDCCVKSAWMLGDEVFSVRVSAGFYGNPAKGFSSNDGLTLIFSALTGQPVALLRDGGWLTSMRTALAGQIVARAMAPSQVRGIGVVGTGDQARMQLEQLMPVTACRRLTVYGRNQQGLEQYCEFAEALGFDVAATHDVKDVATNSNLIVTATPSHEAIIANEWVNPGTHITAIGADSLGKQELDVHLVARADVIVVDSIEQCCQFGEISAAFKSGLIDKGRLVALGSVLSGHAIGRQDDTQITVADLTGLGVQDAQIAKCAMASLAH</sequence>
<dbReference type="Pfam" id="PF02423">
    <property type="entry name" value="OCD_Mu_crystall"/>
    <property type="match status" value="1"/>
</dbReference>
<dbReference type="PANTHER" id="PTHR13812">
    <property type="entry name" value="KETIMINE REDUCTASE MU-CRYSTALLIN"/>
    <property type="match status" value="1"/>
</dbReference>
<keyword evidence="1" id="KW-0456">Lyase</keyword>
<gene>
    <name evidence="1" type="ORF">C4K03_3181</name>
</gene>
<dbReference type="InterPro" id="IPR023401">
    <property type="entry name" value="ODC_N"/>
</dbReference>
<dbReference type="GO" id="GO:0008473">
    <property type="term" value="F:ornithine cyclodeaminase activity"/>
    <property type="evidence" value="ECO:0007669"/>
    <property type="project" value="UniProtKB-EC"/>
</dbReference>
<reference evidence="1 2" key="1">
    <citation type="submission" date="2018-03" db="EMBL/GenBank/DDBJ databases">
        <title>Diversity of phytobeneficial traits revealed by whole-genome analysis of worldwide-isolated phenazine-producing Pseudomonas spp.</title>
        <authorList>
            <person name="Biessy A."/>
            <person name="Novinscak A."/>
            <person name="Blom J."/>
            <person name="Leger G."/>
            <person name="Thomashow L.S."/>
            <person name="Cazorla F.M."/>
            <person name="Josic D."/>
            <person name="Filion M."/>
        </authorList>
    </citation>
    <scope>NUCLEOTIDE SEQUENCE [LARGE SCALE GENOMIC DNA]</scope>
    <source>
        <strain evidence="1 2">30B</strain>
    </source>
</reference>
<dbReference type="SUPFAM" id="SSF51735">
    <property type="entry name" value="NAD(P)-binding Rossmann-fold domains"/>
    <property type="match status" value="1"/>
</dbReference>
<dbReference type="Gene3D" id="3.40.50.720">
    <property type="entry name" value="NAD(P)-binding Rossmann-like Domain"/>
    <property type="match status" value="1"/>
</dbReference>
<dbReference type="NCBIfam" id="NF005296">
    <property type="entry name" value="PRK06823.1"/>
    <property type="match status" value="1"/>
</dbReference>
<accession>A0A3G7U9U6</accession>
<evidence type="ECO:0000313" key="2">
    <source>
        <dbReference type="Proteomes" id="UP000268696"/>
    </source>
</evidence>
<dbReference type="Proteomes" id="UP000268696">
    <property type="component" value="Chromosome"/>
</dbReference>
<dbReference type="GO" id="GO:0005737">
    <property type="term" value="C:cytoplasm"/>
    <property type="evidence" value="ECO:0007669"/>
    <property type="project" value="TreeGrafter"/>
</dbReference>
<dbReference type="PANTHER" id="PTHR13812:SF19">
    <property type="entry name" value="KETIMINE REDUCTASE MU-CRYSTALLIN"/>
    <property type="match status" value="1"/>
</dbReference>
<dbReference type="AlphaFoldDB" id="A0A3G7U9U6"/>
<dbReference type="InterPro" id="IPR036291">
    <property type="entry name" value="NAD(P)-bd_dom_sf"/>
</dbReference>
<protein>
    <submittedName>
        <fullName evidence="1">Ornithine cyclodeaminase</fullName>
        <ecNumber evidence="1">4.3.1.12</ecNumber>
    </submittedName>
</protein>
<dbReference type="EMBL" id="CP027754">
    <property type="protein sequence ID" value="AZE55336.1"/>
    <property type="molecule type" value="Genomic_DNA"/>
</dbReference>
<dbReference type="PIRSF" id="PIRSF001439">
    <property type="entry name" value="CryM"/>
    <property type="match status" value="1"/>
</dbReference>
<evidence type="ECO:0000313" key="1">
    <source>
        <dbReference type="EMBL" id="AZE55336.1"/>
    </source>
</evidence>
<name>A0A3G7U9U6_9PSED</name>
<organism evidence="1 2">
    <name type="scientific">Pseudomonas synxantha</name>
    <dbReference type="NCBI Taxonomy" id="47883"/>
    <lineage>
        <taxon>Bacteria</taxon>
        <taxon>Pseudomonadati</taxon>
        <taxon>Pseudomonadota</taxon>
        <taxon>Gammaproteobacteria</taxon>
        <taxon>Pseudomonadales</taxon>
        <taxon>Pseudomonadaceae</taxon>
        <taxon>Pseudomonas</taxon>
    </lineage>
</organism>
<proteinExistence type="predicted"/>
<dbReference type="InterPro" id="IPR003462">
    <property type="entry name" value="ODC_Mu_crystall"/>
</dbReference>
<dbReference type="RefSeq" id="WP_124377931.1">
    <property type="nucleotide sequence ID" value="NZ_CP027754.1"/>
</dbReference>
<dbReference type="Gene3D" id="3.30.1780.10">
    <property type="entry name" value="ornithine cyclodeaminase, domain 1"/>
    <property type="match status" value="1"/>
</dbReference>
<dbReference type="EC" id="4.3.1.12" evidence="1"/>